<sequence>DGGGRGGGGGGSGRHGTAALPVPASLAGVEVAAPLPSPLLPDGTYDNELRVATSARLPSGPCGVMLLDGVTAAKERCGSWRNEKREDGVVVPTPPPPTTVLTFSSLGPLSRMRAAPSTLVTDVGVTSVPCCASTPGCDVRRPGRCRSKDTKLEPDSAECDVPSMVAATP</sequence>
<gene>
    <name evidence="2" type="ORF">Vretifemale_13985</name>
</gene>
<feature type="compositionally biased region" description="Basic and acidic residues" evidence="1">
    <location>
        <begin position="145"/>
        <end position="154"/>
    </location>
</feature>
<dbReference type="EMBL" id="BNCP01000033">
    <property type="protein sequence ID" value="GIL85514.1"/>
    <property type="molecule type" value="Genomic_DNA"/>
</dbReference>
<dbReference type="OrthoDB" id="18087at2759"/>
<reference evidence="2" key="1">
    <citation type="journal article" date="2021" name="Proc. Natl. Acad. Sci. U.S.A.">
        <title>Three genomes in the algal genus Volvox reveal the fate of a haploid sex-determining region after a transition to homothallism.</title>
        <authorList>
            <person name="Yamamoto K."/>
            <person name="Hamaji T."/>
            <person name="Kawai-Toyooka H."/>
            <person name="Matsuzaki R."/>
            <person name="Takahashi F."/>
            <person name="Nishimura Y."/>
            <person name="Kawachi M."/>
            <person name="Noguchi H."/>
            <person name="Minakuchi Y."/>
            <person name="Umen J.G."/>
            <person name="Toyoda A."/>
            <person name="Nozaki H."/>
        </authorList>
    </citation>
    <scope>NUCLEOTIDE SEQUENCE</scope>
    <source>
        <strain evidence="2">NIES-3786</strain>
    </source>
</reference>
<comment type="caution">
    <text evidence="2">The sequence shown here is derived from an EMBL/GenBank/DDBJ whole genome shotgun (WGS) entry which is preliminary data.</text>
</comment>
<accession>A0A8J4FQ28</accession>
<dbReference type="AlphaFoldDB" id="A0A8J4FQ28"/>
<feature type="region of interest" description="Disordered" evidence="1">
    <location>
        <begin position="1"/>
        <end position="21"/>
    </location>
</feature>
<organism evidence="2 3">
    <name type="scientific">Volvox reticuliferus</name>
    <dbReference type="NCBI Taxonomy" id="1737510"/>
    <lineage>
        <taxon>Eukaryota</taxon>
        <taxon>Viridiplantae</taxon>
        <taxon>Chlorophyta</taxon>
        <taxon>core chlorophytes</taxon>
        <taxon>Chlorophyceae</taxon>
        <taxon>CS clade</taxon>
        <taxon>Chlamydomonadales</taxon>
        <taxon>Volvocaceae</taxon>
        <taxon>Volvox</taxon>
    </lineage>
</organism>
<evidence type="ECO:0000313" key="3">
    <source>
        <dbReference type="Proteomes" id="UP000747110"/>
    </source>
</evidence>
<protein>
    <submittedName>
        <fullName evidence="2">Uncharacterized protein</fullName>
    </submittedName>
</protein>
<feature type="non-terminal residue" evidence="2">
    <location>
        <position position="1"/>
    </location>
</feature>
<dbReference type="Proteomes" id="UP000747110">
    <property type="component" value="Unassembled WGS sequence"/>
</dbReference>
<keyword evidence="3" id="KW-1185">Reference proteome</keyword>
<proteinExistence type="predicted"/>
<name>A0A8J4FQ28_9CHLO</name>
<feature type="compositionally biased region" description="Gly residues" evidence="1">
    <location>
        <begin position="1"/>
        <end position="14"/>
    </location>
</feature>
<evidence type="ECO:0000256" key="1">
    <source>
        <dbReference type="SAM" id="MobiDB-lite"/>
    </source>
</evidence>
<feature type="region of interest" description="Disordered" evidence="1">
    <location>
        <begin position="145"/>
        <end position="169"/>
    </location>
</feature>
<evidence type="ECO:0000313" key="2">
    <source>
        <dbReference type="EMBL" id="GIL85514.1"/>
    </source>
</evidence>